<organism evidence="1 2">
    <name type="scientific">Candidatus Falkowbacteria bacterium CG02_land_8_20_14_3_00_36_14</name>
    <dbReference type="NCBI Taxonomy" id="1974560"/>
    <lineage>
        <taxon>Bacteria</taxon>
        <taxon>Candidatus Falkowiibacteriota</taxon>
    </lineage>
</organism>
<dbReference type="Gene3D" id="2.60.120.10">
    <property type="entry name" value="Jelly Rolls"/>
    <property type="match status" value="1"/>
</dbReference>
<dbReference type="InterPro" id="IPR014710">
    <property type="entry name" value="RmlC-like_jellyroll"/>
</dbReference>
<dbReference type="AlphaFoldDB" id="A0A2M7DK90"/>
<name>A0A2M7DK90_9BACT</name>
<dbReference type="Proteomes" id="UP000228896">
    <property type="component" value="Unassembled WGS sequence"/>
</dbReference>
<gene>
    <name evidence="1" type="ORF">COS18_05715</name>
</gene>
<dbReference type="InterPro" id="IPR011051">
    <property type="entry name" value="RmlC_Cupin_sf"/>
</dbReference>
<evidence type="ECO:0008006" key="3">
    <source>
        <dbReference type="Google" id="ProtNLM"/>
    </source>
</evidence>
<sequence>MIRKKLKNLEWKKRYGYIKNIIFDEKKLNQKGARFQIIKFPAKTKIDFHFHKRVYETFYIRSGQGIFYFNNKKIYRPQRRYFPLSAERYP</sequence>
<dbReference type="SUPFAM" id="SSF51182">
    <property type="entry name" value="RmlC-like cupins"/>
    <property type="match status" value="1"/>
</dbReference>
<evidence type="ECO:0000313" key="1">
    <source>
        <dbReference type="EMBL" id="PIV50207.1"/>
    </source>
</evidence>
<reference evidence="2" key="1">
    <citation type="submission" date="2017-09" db="EMBL/GenBank/DDBJ databases">
        <title>Depth-based differentiation of microbial function through sediment-hosted aquifers and enrichment of novel symbionts in the deep terrestrial subsurface.</title>
        <authorList>
            <person name="Probst A.J."/>
            <person name="Ladd B."/>
            <person name="Jarett J.K."/>
            <person name="Geller-Mcgrath D.E."/>
            <person name="Sieber C.M.K."/>
            <person name="Emerson J.B."/>
            <person name="Anantharaman K."/>
            <person name="Thomas B.C."/>
            <person name="Malmstrom R."/>
            <person name="Stieglmeier M."/>
            <person name="Klingl A."/>
            <person name="Woyke T."/>
            <person name="Ryan C.M."/>
            <person name="Banfield J.F."/>
        </authorList>
    </citation>
    <scope>NUCLEOTIDE SEQUENCE [LARGE SCALE GENOMIC DNA]</scope>
</reference>
<dbReference type="EMBL" id="PETS01000146">
    <property type="protein sequence ID" value="PIV50207.1"/>
    <property type="molecule type" value="Genomic_DNA"/>
</dbReference>
<comment type="caution">
    <text evidence="1">The sequence shown here is derived from an EMBL/GenBank/DDBJ whole genome shotgun (WGS) entry which is preliminary data.</text>
</comment>
<protein>
    <recommendedName>
        <fullName evidence="3">Cupin 2 conserved barrel domain-containing protein</fullName>
    </recommendedName>
</protein>
<proteinExistence type="predicted"/>
<evidence type="ECO:0000313" key="2">
    <source>
        <dbReference type="Proteomes" id="UP000228896"/>
    </source>
</evidence>
<accession>A0A2M7DK90</accession>
<dbReference type="CDD" id="cd02208">
    <property type="entry name" value="cupin_RmlC-like"/>
    <property type="match status" value="1"/>
</dbReference>